<evidence type="ECO:0000313" key="2">
    <source>
        <dbReference type="EMBL" id="MCH8615495.1"/>
    </source>
</evidence>
<organism evidence="2 3">
    <name type="scientific">Sphingomonas telluris</name>
    <dbReference type="NCBI Taxonomy" id="2907998"/>
    <lineage>
        <taxon>Bacteria</taxon>
        <taxon>Pseudomonadati</taxon>
        <taxon>Pseudomonadota</taxon>
        <taxon>Alphaproteobacteria</taxon>
        <taxon>Sphingomonadales</taxon>
        <taxon>Sphingomonadaceae</taxon>
        <taxon>Sphingomonas</taxon>
    </lineage>
</organism>
<evidence type="ECO:0000256" key="1">
    <source>
        <dbReference type="SAM" id="Phobius"/>
    </source>
</evidence>
<protein>
    <submittedName>
        <fullName evidence="2">Uncharacterized protein</fullName>
    </submittedName>
</protein>
<dbReference type="Proteomes" id="UP001203058">
    <property type="component" value="Unassembled WGS sequence"/>
</dbReference>
<comment type="caution">
    <text evidence="2">The sequence shown here is derived from an EMBL/GenBank/DDBJ whole genome shotgun (WGS) entry which is preliminary data.</text>
</comment>
<feature type="transmembrane region" description="Helical" evidence="1">
    <location>
        <begin position="75"/>
        <end position="97"/>
    </location>
</feature>
<evidence type="ECO:0000313" key="3">
    <source>
        <dbReference type="Proteomes" id="UP001203058"/>
    </source>
</evidence>
<sequence>MFEGWGEFYLLTGSAAAVLIGLIFVVVTLMHDRPRSSVLYSSKLYMGPVVLHVSFVLALSAAALLPHISAHAMGLIAGIVAVWGLIRGIMSIVGIRNLTGEDTPHWSDVWFYGVIPTAIYVLLGGVVAGFWADKGWAPYGVAAIITVSLLVTIRNEWDLVTWLAPKPDGGSQTH</sequence>
<keyword evidence="1" id="KW-0472">Membrane</keyword>
<keyword evidence="1" id="KW-0812">Transmembrane</keyword>
<keyword evidence="3" id="KW-1185">Reference proteome</keyword>
<keyword evidence="1" id="KW-1133">Transmembrane helix</keyword>
<feature type="transmembrane region" description="Helical" evidence="1">
    <location>
        <begin position="49"/>
        <end position="69"/>
    </location>
</feature>
<gene>
    <name evidence="2" type="ORF">LZ016_05190</name>
</gene>
<dbReference type="EMBL" id="JAKZHW010000001">
    <property type="protein sequence ID" value="MCH8615495.1"/>
    <property type="molecule type" value="Genomic_DNA"/>
</dbReference>
<dbReference type="RefSeq" id="WP_241446283.1">
    <property type="nucleotide sequence ID" value="NZ_JAKZHW010000001.1"/>
</dbReference>
<proteinExistence type="predicted"/>
<accession>A0ABS9VKJ8</accession>
<feature type="transmembrane region" description="Helical" evidence="1">
    <location>
        <begin position="109"/>
        <end position="130"/>
    </location>
</feature>
<name>A0ABS9VKJ8_9SPHN</name>
<feature type="transmembrane region" description="Helical" evidence="1">
    <location>
        <begin position="136"/>
        <end position="153"/>
    </location>
</feature>
<feature type="transmembrane region" description="Helical" evidence="1">
    <location>
        <begin position="6"/>
        <end position="29"/>
    </location>
</feature>
<reference evidence="2 3" key="1">
    <citation type="submission" date="2022-03" db="EMBL/GenBank/DDBJ databases">
        <authorList>
            <person name="Jo J.-H."/>
            <person name="Im W.-T."/>
        </authorList>
    </citation>
    <scope>NUCLEOTIDE SEQUENCE [LARGE SCALE GENOMIC DNA]</scope>
    <source>
        <strain evidence="2 3">SM33</strain>
    </source>
</reference>